<evidence type="ECO:0000313" key="3">
    <source>
        <dbReference type="EMBL" id="VFK52250.1"/>
    </source>
</evidence>
<dbReference type="Pfam" id="PF03781">
    <property type="entry name" value="FGE-sulfatase"/>
    <property type="match status" value="1"/>
</dbReference>
<accession>A0A450ZF78</accession>
<dbReference type="Gene3D" id="2.60.40.10">
    <property type="entry name" value="Immunoglobulins"/>
    <property type="match status" value="1"/>
</dbReference>
<protein>
    <submittedName>
        <fullName evidence="4">Formylglycine-generating enzyme, required for sulfatase activity, contains SUMF1/FGE domain</fullName>
    </submittedName>
</protein>
<organism evidence="4">
    <name type="scientific">Candidatus Kentrum sp. TUN</name>
    <dbReference type="NCBI Taxonomy" id="2126343"/>
    <lineage>
        <taxon>Bacteria</taxon>
        <taxon>Pseudomonadati</taxon>
        <taxon>Pseudomonadota</taxon>
        <taxon>Gammaproteobacteria</taxon>
        <taxon>Candidatus Kentrum</taxon>
    </lineage>
</organism>
<dbReference type="InterPro" id="IPR051043">
    <property type="entry name" value="Sulfatase_Mod_Factor_Kinase"/>
</dbReference>
<dbReference type="Gene3D" id="3.90.1580.10">
    <property type="entry name" value="paralog of FGE (formylglycine-generating enzyme)"/>
    <property type="match status" value="1"/>
</dbReference>
<sequence>MHHFPLAPFLESIEDDIPVGVRDYRRIAILLEGGGPWTLERLKDVLLALLVKNQDQRNKFLRRFDAFFPPEARTVSIDEQDRRRVIENIRRLIQSESRELSEPIPLPRGQSIGLGLGPGHSDSGAHSKTKGAKWWVAISLLSICVVIGFGIIHFSDRLPIDPEIQPLSPSSPSLTLEPDTIDFGRIDFDPSQPRQSITRTLTLENPGPGPITLQAVEISGDWEYFQLPATLQPGAFPRQLAEGERQALTLTYNPTTPGHHTAFLDIRSQAGDNPHAVLQGHAKQPVTQPAKRRYRDMPYVDKVEYFPLPEPARGWISDAALALLCLLLAIGYSIHLHRSRKIPEDEPAGFDEDAPRHFPLSRIGGERASMLTDDLLGHLADSMGYFRSEQADRSIDVSASVAATVNNFGIPQIIFSRRKQTRALLVLEDRFSESAAWNTVVPELVRGMEQRGVPVIHGRFECSPDPFRTRDGLVHLEDLEDQRQGFLVLIFTEAQDTPTTGMRSGFALERLARWPMKAWMEYNRADYPSAGSDAGRQGASGSPVSGLASIPRFPATPAGIERAIRGFLTEQGIGEANPSRAASDLAPARLVRPDVHLEHLLGDALPWAQDCAMFQPAIPIGLADALRRAFHPHLPPERLARLFALPDTLDTSAGLRLSRDVSAMLRGGFNTRRKAEDRDAVLRFLQEEIQKAEPAREAGKEPGLAYLKWEMVRERLRLESDPDNDLARLAQLAKSPLGAGLVADLEERPPLAIDKSGGAPANPKARQRLAVLPGNPFNIPKLQVFPISPGKKALLTVLILSFLGFFGKGVADYRETPGLPIGNFEIVGGSSSDEIRLEMNGELTPLSSGRWEFTHLAENPEYRLFLFANGYRAVYPFKTSATQGTRLFIEKKDQSFPCRQDYPAIGLTVLLCTGRETGVADPQQPPIPSDATDDTSPMMTIGLEFTHGENKDAGLESGTSGHMLALLKSGSLDILYRVRPIQGGTPGTPNGKWALEQVFEAMETDLAPWIENSHLVWWQSPDSLPVSSAGLPKFAQTINLSTDDEAVGWAKSRSDVPIIESRTWSQARLQTGPQTASVMGTAQGAFAHPTKLVVRSNVFGDTVTIDGKPVGPTSAAPHTLSPGEHEIRVEKKGFEPFETKITLAAGTKKTIRARLMPVTTVGWAKAPSAVPINDDSKGSSVGWAKRSVPIIGVQTGSKTASVMGSAQGAFAHPTPGQTFRDRLKDGSLGPQMMVIPAGEFRMGSPEDEPARYGDEGPQHRVRIKNAFALGVTAVTFQEYDRFARATRRKLPGDEGWGRGKRPVIYVSWKDATAYAKWLSGQTGQQYRLPTEAEWEYAARAGTTTLFSTGDCITTSRANYDGNYDYADCGAKTGVYRRKTVPAGSLPANPWGLYEMHGNVWEWTADCWHENYGGAPSDGGAWGKENNGDCSRRVRRGGAWYFKPRWLRSALRYRDFTNVAFDDTGFRLARGM</sequence>
<proteinExistence type="predicted"/>
<dbReference type="InterPro" id="IPR016187">
    <property type="entry name" value="CTDL_fold"/>
</dbReference>
<dbReference type="EMBL" id="CAADFV010000008">
    <property type="protein sequence ID" value="VFK52444.1"/>
    <property type="molecule type" value="Genomic_DNA"/>
</dbReference>
<feature type="domain" description="Sulfatase-modifying factor enzyme-like" evidence="1">
    <location>
        <begin position="1230"/>
        <end position="1469"/>
    </location>
</feature>
<evidence type="ECO:0000259" key="1">
    <source>
        <dbReference type="Pfam" id="PF03781"/>
    </source>
</evidence>
<dbReference type="InterPro" id="IPR042095">
    <property type="entry name" value="SUMF_sf"/>
</dbReference>
<reference evidence="4" key="1">
    <citation type="submission" date="2019-02" db="EMBL/GenBank/DDBJ databases">
        <authorList>
            <person name="Gruber-Vodicka R. H."/>
            <person name="Seah K. B. B."/>
        </authorList>
    </citation>
    <scope>NUCLEOTIDE SEQUENCE</scope>
    <source>
        <strain evidence="4">BECK_BY2</strain>
        <strain evidence="3">BECK_BY3</strain>
    </source>
</reference>
<dbReference type="InterPro" id="IPR013229">
    <property type="entry name" value="PEGA"/>
</dbReference>
<evidence type="ECO:0000313" key="4">
    <source>
        <dbReference type="EMBL" id="VFK52444.1"/>
    </source>
</evidence>
<evidence type="ECO:0000259" key="2">
    <source>
        <dbReference type="Pfam" id="PF08308"/>
    </source>
</evidence>
<dbReference type="SUPFAM" id="SSF56436">
    <property type="entry name" value="C-type lectin-like"/>
    <property type="match status" value="1"/>
</dbReference>
<dbReference type="Pfam" id="PF08308">
    <property type="entry name" value="PEGA"/>
    <property type="match status" value="1"/>
</dbReference>
<dbReference type="PANTHER" id="PTHR23150">
    <property type="entry name" value="SULFATASE MODIFYING FACTOR 1, 2"/>
    <property type="match status" value="1"/>
</dbReference>
<dbReference type="EMBL" id="CAADFY010000006">
    <property type="protein sequence ID" value="VFK52250.1"/>
    <property type="molecule type" value="Genomic_DNA"/>
</dbReference>
<gene>
    <name evidence="4" type="ORF">BECKTUN1418E_GA0071001_10089</name>
    <name evidence="3" type="ORF">BECKTUN1418F_GA0071002_100610</name>
</gene>
<dbReference type="InterPro" id="IPR005532">
    <property type="entry name" value="SUMF_dom"/>
</dbReference>
<dbReference type="InterPro" id="IPR013783">
    <property type="entry name" value="Ig-like_fold"/>
</dbReference>
<name>A0A450ZF78_9GAMM</name>
<feature type="domain" description="PEGA" evidence="2">
    <location>
        <begin position="1091"/>
        <end position="1157"/>
    </location>
</feature>
<dbReference type="GO" id="GO:0120147">
    <property type="term" value="F:formylglycine-generating oxidase activity"/>
    <property type="evidence" value="ECO:0007669"/>
    <property type="project" value="TreeGrafter"/>
</dbReference>
<dbReference type="PANTHER" id="PTHR23150:SF35">
    <property type="entry name" value="BLL6746 PROTEIN"/>
    <property type="match status" value="1"/>
</dbReference>